<evidence type="ECO:0000256" key="10">
    <source>
        <dbReference type="SAM" id="MobiDB-lite"/>
    </source>
</evidence>
<reference evidence="13 14" key="1">
    <citation type="journal article" date="2016" name="Front. Microbiol.">
        <title>Fuerstia marisgermanicae gen. nov., sp. nov., an Unusual Member of the Phylum Planctomycetes from the German Wadden Sea.</title>
        <authorList>
            <person name="Kohn T."/>
            <person name="Heuer A."/>
            <person name="Jogler M."/>
            <person name="Vollmers J."/>
            <person name="Boedeker C."/>
            <person name="Bunk B."/>
            <person name="Rast P."/>
            <person name="Borchert D."/>
            <person name="Glockner I."/>
            <person name="Freese H.M."/>
            <person name="Klenk H.P."/>
            <person name="Overmann J."/>
            <person name="Kaster A.K."/>
            <person name="Rohde M."/>
            <person name="Wiegand S."/>
            <person name="Jogler C."/>
        </authorList>
    </citation>
    <scope>NUCLEOTIDE SEQUENCE [LARGE SCALE GENOMIC DNA]</scope>
    <source>
        <strain evidence="13 14">NH11</strain>
    </source>
</reference>
<evidence type="ECO:0000313" key="14">
    <source>
        <dbReference type="Proteomes" id="UP000187735"/>
    </source>
</evidence>
<keyword evidence="5 11" id="KW-1133">Transmembrane helix</keyword>
<dbReference type="InterPro" id="IPR006153">
    <property type="entry name" value="Cation/H_exchanger_TM"/>
</dbReference>
<keyword evidence="2" id="KW-0813">Transport</keyword>
<dbReference type="GO" id="GO:1902600">
    <property type="term" value="P:proton transmembrane transport"/>
    <property type="evidence" value="ECO:0007669"/>
    <property type="project" value="InterPro"/>
</dbReference>
<dbReference type="Proteomes" id="UP000187735">
    <property type="component" value="Chromosome"/>
</dbReference>
<feature type="transmembrane region" description="Helical" evidence="11">
    <location>
        <begin position="344"/>
        <end position="367"/>
    </location>
</feature>
<organism evidence="13 14">
    <name type="scientific">Fuerstiella marisgermanici</name>
    <dbReference type="NCBI Taxonomy" id="1891926"/>
    <lineage>
        <taxon>Bacteria</taxon>
        <taxon>Pseudomonadati</taxon>
        <taxon>Planctomycetota</taxon>
        <taxon>Planctomycetia</taxon>
        <taxon>Planctomycetales</taxon>
        <taxon>Planctomycetaceae</taxon>
        <taxon>Fuerstiella</taxon>
    </lineage>
</organism>
<dbReference type="InterPro" id="IPR038770">
    <property type="entry name" value="Na+/solute_symporter_sf"/>
</dbReference>
<feature type="transmembrane region" description="Helical" evidence="11">
    <location>
        <begin position="435"/>
        <end position="453"/>
    </location>
</feature>
<dbReference type="AlphaFoldDB" id="A0A1P8WGJ2"/>
<evidence type="ECO:0000256" key="7">
    <source>
        <dbReference type="ARBA" id="ARBA00023065"/>
    </source>
</evidence>
<feature type="transmembrane region" description="Helical" evidence="11">
    <location>
        <begin position="498"/>
        <end position="518"/>
    </location>
</feature>
<dbReference type="KEGG" id="fmr:Fuma_02778"/>
<name>A0A1P8WGJ2_9PLAN</name>
<gene>
    <name evidence="13" type="primary">yhaU</name>
    <name evidence="13" type="ORF">Fuma_02778</name>
</gene>
<keyword evidence="14" id="KW-1185">Reference proteome</keyword>
<dbReference type="GO" id="GO:0015297">
    <property type="term" value="F:antiporter activity"/>
    <property type="evidence" value="ECO:0007669"/>
    <property type="project" value="UniProtKB-KW"/>
</dbReference>
<protein>
    <submittedName>
        <fullName evidence="13">K(+)/H(+) antiporter YhaU</fullName>
    </submittedName>
</protein>
<dbReference type="EMBL" id="CP017641">
    <property type="protein sequence ID" value="APZ93162.1"/>
    <property type="molecule type" value="Genomic_DNA"/>
</dbReference>
<evidence type="ECO:0000259" key="12">
    <source>
        <dbReference type="Pfam" id="PF00999"/>
    </source>
</evidence>
<dbReference type="GO" id="GO:0016020">
    <property type="term" value="C:membrane"/>
    <property type="evidence" value="ECO:0007669"/>
    <property type="project" value="UniProtKB-SubCell"/>
</dbReference>
<dbReference type="GO" id="GO:0006814">
    <property type="term" value="P:sodium ion transport"/>
    <property type="evidence" value="ECO:0007669"/>
    <property type="project" value="UniProtKB-KW"/>
</dbReference>
<proteinExistence type="predicted"/>
<evidence type="ECO:0000256" key="8">
    <source>
        <dbReference type="ARBA" id="ARBA00023136"/>
    </source>
</evidence>
<keyword evidence="7" id="KW-0406">Ion transport</keyword>
<keyword evidence="9" id="KW-0739">Sodium transport</keyword>
<feature type="transmembrane region" description="Helical" evidence="11">
    <location>
        <begin position="313"/>
        <end position="332"/>
    </location>
</feature>
<feature type="compositionally biased region" description="Polar residues" evidence="10">
    <location>
        <begin position="53"/>
        <end position="62"/>
    </location>
</feature>
<dbReference type="PANTHER" id="PTHR43562:SF3">
    <property type="entry name" value="SODIUM ION_PROTON EXCHANGER (EUROFUNG)"/>
    <property type="match status" value="1"/>
</dbReference>
<accession>A0A1P8WGJ2</accession>
<evidence type="ECO:0000256" key="3">
    <source>
        <dbReference type="ARBA" id="ARBA00022449"/>
    </source>
</evidence>
<dbReference type="PANTHER" id="PTHR43562">
    <property type="entry name" value="NAPA-TYPE SODIUM/HYDROGEN ANTIPORTER"/>
    <property type="match status" value="1"/>
</dbReference>
<feature type="transmembrane region" description="Helical" evidence="11">
    <location>
        <begin position="247"/>
        <end position="265"/>
    </location>
</feature>
<feature type="transmembrane region" description="Helical" evidence="11">
    <location>
        <begin position="410"/>
        <end position="429"/>
    </location>
</feature>
<evidence type="ECO:0000256" key="6">
    <source>
        <dbReference type="ARBA" id="ARBA00023053"/>
    </source>
</evidence>
<feature type="domain" description="Cation/H+ exchanger transmembrane" evidence="12">
    <location>
        <begin position="246"/>
        <end position="588"/>
    </location>
</feature>
<keyword evidence="8 11" id="KW-0472">Membrane</keyword>
<evidence type="ECO:0000256" key="9">
    <source>
        <dbReference type="ARBA" id="ARBA00023201"/>
    </source>
</evidence>
<feature type="transmembrane region" description="Helical" evidence="11">
    <location>
        <begin position="567"/>
        <end position="585"/>
    </location>
</feature>
<feature type="transmembrane region" description="Helical" evidence="11">
    <location>
        <begin position="530"/>
        <end position="547"/>
    </location>
</feature>
<feature type="transmembrane region" description="Helical" evidence="11">
    <location>
        <begin position="100"/>
        <end position="117"/>
    </location>
</feature>
<feature type="region of interest" description="Disordered" evidence="10">
    <location>
        <begin position="48"/>
        <end position="97"/>
    </location>
</feature>
<dbReference type="Pfam" id="PF00999">
    <property type="entry name" value="Na_H_Exchanger"/>
    <property type="match status" value="1"/>
</dbReference>
<comment type="subcellular location">
    <subcellularLocation>
        <location evidence="1">Membrane</location>
        <topology evidence="1">Multi-pass membrane protein</topology>
    </subcellularLocation>
</comment>
<keyword evidence="3" id="KW-0050">Antiport</keyword>
<evidence type="ECO:0000256" key="1">
    <source>
        <dbReference type="ARBA" id="ARBA00004141"/>
    </source>
</evidence>
<feature type="transmembrane region" description="Helical" evidence="11">
    <location>
        <begin position="277"/>
        <end position="301"/>
    </location>
</feature>
<evidence type="ECO:0000256" key="5">
    <source>
        <dbReference type="ARBA" id="ARBA00022989"/>
    </source>
</evidence>
<feature type="transmembrane region" description="Helical" evidence="11">
    <location>
        <begin position="474"/>
        <end position="492"/>
    </location>
</feature>
<keyword evidence="4 11" id="KW-0812">Transmembrane</keyword>
<evidence type="ECO:0000256" key="11">
    <source>
        <dbReference type="SAM" id="Phobius"/>
    </source>
</evidence>
<dbReference type="STRING" id="1891926.Fuma_02778"/>
<feature type="transmembrane region" description="Helical" evidence="11">
    <location>
        <begin position="129"/>
        <end position="146"/>
    </location>
</feature>
<sequence length="602" mass="63840">MARLNNNRKSQRRTISWKAVFVVFMMTLFAWGQQFVALPSGASQVVADEISEPSESQATTEPADSGAPAASHDAETSTDAGHHNGGSHGDSEHSGGHTDPVAEVLLAILIILFLAKISGDLFERAGMPAVLGELTVGIVLGNWALFTGSHALDFFKPVPTPYVISGEVIDTWKNPQHPTQDELWSAFETVTEESERKVGERIEVQASDVAGPVGMVWQWYREQDGTDVWHLQNPHATPEHLNLTGTMLDMLARIGVVLLLFEVGLESRVKEMVRVGVSSLLVALLGVLAPMLLGFGVGYLLVSETSADWQVPAFLGATLCATSVGITARVLKDLGCSQDKESKIILGAAVIDDVLGLVVLAVVSGVIMEGANFHVMALVKIVGLSVAFLAGALILGALQFPRMLFRAASFLRGHGLLVTTALTICFLFSWGANKAGLATIIGAFAAGLILEGAHYQEAGEKWKNRRLEDALAPLSALLVPIFFVATGIAVDLSQFSGGAVWVLAIALTIVAIIGKLVCAFGVREAGLNRLAVGFGMIPRGEVGLIFAQVGQGLQTPDGKSVVDNGTYSAIVVMVMVTTMITPPLLKWAMSKNGKSTESVAKA</sequence>
<evidence type="ECO:0000256" key="4">
    <source>
        <dbReference type="ARBA" id="ARBA00022692"/>
    </source>
</evidence>
<feature type="transmembrane region" description="Helical" evidence="11">
    <location>
        <begin position="373"/>
        <end position="398"/>
    </location>
</feature>
<evidence type="ECO:0000256" key="2">
    <source>
        <dbReference type="ARBA" id="ARBA00022448"/>
    </source>
</evidence>
<evidence type="ECO:0000313" key="13">
    <source>
        <dbReference type="EMBL" id="APZ93162.1"/>
    </source>
</evidence>
<keyword evidence="6" id="KW-0915">Sodium</keyword>
<dbReference type="Gene3D" id="1.20.1530.20">
    <property type="match status" value="2"/>
</dbReference>